<gene>
    <name evidence="2" type="ORF">RB653_009049</name>
</gene>
<reference evidence="2 3" key="1">
    <citation type="submission" date="2023-11" db="EMBL/GenBank/DDBJ databases">
        <title>Dfirmibasis_genome.</title>
        <authorList>
            <person name="Edelbroek B."/>
            <person name="Kjellin J."/>
            <person name="Jerlstrom-Hultqvist J."/>
            <person name="Soderbom F."/>
        </authorList>
    </citation>
    <scope>NUCLEOTIDE SEQUENCE [LARGE SCALE GENOMIC DNA]</scope>
    <source>
        <strain evidence="2 3">TNS-C-14</strain>
    </source>
</reference>
<accession>A0AAN7YX28</accession>
<evidence type="ECO:0000313" key="3">
    <source>
        <dbReference type="Proteomes" id="UP001344447"/>
    </source>
</evidence>
<keyword evidence="1" id="KW-0175">Coiled coil</keyword>
<dbReference type="EMBL" id="JAVFKY010000003">
    <property type="protein sequence ID" value="KAK5579367.1"/>
    <property type="molecule type" value="Genomic_DNA"/>
</dbReference>
<sequence>MSNDSLNLELLFPDDDLDIIEQHGNNVHHQNKTIQDLIRNLEEKLVEIESLKNEISKYRLINSLIPEGKTSDQILKMFLNNKTLEIYFDRSIDQLILDIENQQYDQNNSSYIYIKNNIKIEPLKNQLNDKQLPTQSKVNGPPNLIVIKSQPFFVDLVKSLSSKLTIPNLEVKEKEINDLEKIQNNDIIFFASACTATIVNSERDNEKIKEIRSKIGYSIPILYCIFNMGKEAKPIINIKEAITSFSLTHSVSDIDRSRNNNDTLISIKNILSNLISEKK</sequence>
<organism evidence="2 3">
    <name type="scientific">Dictyostelium firmibasis</name>
    <dbReference type="NCBI Taxonomy" id="79012"/>
    <lineage>
        <taxon>Eukaryota</taxon>
        <taxon>Amoebozoa</taxon>
        <taxon>Evosea</taxon>
        <taxon>Eumycetozoa</taxon>
        <taxon>Dictyostelia</taxon>
        <taxon>Dictyosteliales</taxon>
        <taxon>Dictyosteliaceae</taxon>
        <taxon>Dictyostelium</taxon>
    </lineage>
</organism>
<name>A0AAN7YX28_9MYCE</name>
<comment type="caution">
    <text evidence="2">The sequence shown here is derived from an EMBL/GenBank/DDBJ whole genome shotgun (WGS) entry which is preliminary data.</text>
</comment>
<feature type="coiled-coil region" evidence="1">
    <location>
        <begin position="31"/>
        <end position="61"/>
    </location>
</feature>
<evidence type="ECO:0000313" key="2">
    <source>
        <dbReference type="EMBL" id="KAK5579367.1"/>
    </source>
</evidence>
<evidence type="ECO:0000256" key="1">
    <source>
        <dbReference type="SAM" id="Coils"/>
    </source>
</evidence>
<dbReference type="AlphaFoldDB" id="A0AAN7YX28"/>
<keyword evidence="3" id="KW-1185">Reference proteome</keyword>
<protein>
    <submittedName>
        <fullName evidence="2">Uncharacterized protein</fullName>
    </submittedName>
</protein>
<dbReference type="Proteomes" id="UP001344447">
    <property type="component" value="Unassembled WGS sequence"/>
</dbReference>
<proteinExistence type="predicted"/>